<sequence length="159" mass="18499">MNISAMDFNPLSLSCLFFIFTACLISCKKKEVDPPRPLTPKDHIPKMVGKHKMVGEYYHGCSVPGYPSDDTTIAKELYYDISLLNDSDIFIKESTGEEYVCNYRVRLSDTINGVLYFQKIRSTRYFEDAIDYYYKQDSIVSYMLEKSTFCRTEEILHTE</sequence>
<evidence type="ECO:0000313" key="2">
    <source>
        <dbReference type="Proteomes" id="UP001500067"/>
    </source>
</evidence>
<proteinExistence type="predicted"/>
<evidence type="ECO:0000313" key="1">
    <source>
        <dbReference type="EMBL" id="GAA4466508.1"/>
    </source>
</evidence>
<keyword evidence="2" id="KW-1185">Reference proteome</keyword>
<dbReference type="EMBL" id="BAABFA010000011">
    <property type="protein sequence ID" value="GAA4466508.1"/>
    <property type="molecule type" value="Genomic_DNA"/>
</dbReference>
<dbReference type="Proteomes" id="UP001500067">
    <property type="component" value="Unassembled WGS sequence"/>
</dbReference>
<protein>
    <recommendedName>
        <fullName evidence="3">Lipoprotein</fullName>
    </recommendedName>
</protein>
<gene>
    <name evidence="1" type="ORF">GCM10023093_20770</name>
</gene>
<name>A0ABP8NIR3_9BACT</name>
<evidence type="ECO:0008006" key="3">
    <source>
        <dbReference type="Google" id="ProtNLM"/>
    </source>
</evidence>
<organism evidence="1 2">
    <name type="scientific">Nemorincola caseinilytica</name>
    <dbReference type="NCBI Taxonomy" id="2054315"/>
    <lineage>
        <taxon>Bacteria</taxon>
        <taxon>Pseudomonadati</taxon>
        <taxon>Bacteroidota</taxon>
        <taxon>Chitinophagia</taxon>
        <taxon>Chitinophagales</taxon>
        <taxon>Chitinophagaceae</taxon>
        <taxon>Nemorincola</taxon>
    </lineage>
</organism>
<reference evidence="2" key="1">
    <citation type="journal article" date="2019" name="Int. J. Syst. Evol. Microbiol.">
        <title>The Global Catalogue of Microorganisms (GCM) 10K type strain sequencing project: providing services to taxonomists for standard genome sequencing and annotation.</title>
        <authorList>
            <consortium name="The Broad Institute Genomics Platform"/>
            <consortium name="The Broad Institute Genome Sequencing Center for Infectious Disease"/>
            <person name="Wu L."/>
            <person name="Ma J."/>
        </authorList>
    </citation>
    <scope>NUCLEOTIDE SEQUENCE [LARGE SCALE GENOMIC DNA]</scope>
    <source>
        <strain evidence="2">JCM 32105</strain>
    </source>
</reference>
<dbReference type="RefSeq" id="WP_345082696.1">
    <property type="nucleotide sequence ID" value="NZ_BAABFA010000011.1"/>
</dbReference>
<comment type="caution">
    <text evidence="1">The sequence shown here is derived from an EMBL/GenBank/DDBJ whole genome shotgun (WGS) entry which is preliminary data.</text>
</comment>
<accession>A0ABP8NIR3</accession>